<evidence type="ECO:0000256" key="1">
    <source>
        <dbReference type="SAM" id="MobiDB-lite"/>
    </source>
</evidence>
<evidence type="ECO:0000313" key="3">
    <source>
        <dbReference type="EMBL" id="GAA4469423.1"/>
    </source>
</evidence>
<dbReference type="Proteomes" id="UP001500840">
    <property type="component" value="Unassembled WGS sequence"/>
</dbReference>
<accession>A0ABP8NPX4</accession>
<proteinExistence type="predicted"/>
<dbReference type="EMBL" id="BAABGA010000107">
    <property type="protein sequence ID" value="GAA4469423.1"/>
    <property type="molecule type" value="Genomic_DNA"/>
</dbReference>
<sequence length="489" mass="54856">MKHPLPRLRIAFAVIAAVSFSLSGFAQDSPGKAATEVSSDSQEKETPLEYTASESPLFYKIHIKADYGAQSAKTNLEGLLVYELKEGDGGAVSISCECQWKRNSAYRGSHSERVFRLSSVLPAGRIAACEIDNRGKPIKVSRPAWILGLPIDLGRIAFPQLSENEAWEVTEPVSLVQSAHIYNHLQLIAVSPEIKDPFRSNRNRPQREESPEKVALAQMKRQWVDKDALLPRFRESYSIDGSGLSPEIQVTGDREVVFARERGSVDEAKFSLRIVWKEPNHEITVPCSLELQRLPEDEITAYKEAKEKAALEQQKRLAEHAAMQKTVPDVTERDRVIATLKTAKKEVFDLMVSKLYGEKVADDPEMARVLYDQFFERERLPYHTVSVITNLDPTLEKAATIAAKYATSYSSFDISLTGDLIDEETPLQKKQIVCFPDNSRFKPAHFYGAVEDVLVLETRDREPKLIAVKRAVCRLPAPTMIDPNAASNE</sequence>
<feature type="chain" id="PRO_5047477633" description="SLA1 homology domain-containing protein" evidence="2">
    <location>
        <begin position="27"/>
        <end position="489"/>
    </location>
</feature>
<reference evidence="4" key="1">
    <citation type="journal article" date="2019" name="Int. J. Syst. Evol. Microbiol.">
        <title>The Global Catalogue of Microorganisms (GCM) 10K type strain sequencing project: providing services to taxonomists for standard genome sequencing and annotation.</title>
        <authorList>
            <consortium name="The Broad Institute Genomics Platform"/>
            <consortium name="The Broad Institute Genome Sequencing Center for Infectious Disease"/>
            <person name="Wu L."/>
            <person name="Ma J."/>
        </authorList>
    </citation>
    <scope>NUCLEOTIDE SEQUENCE [LARGE SCALE GENOMIC DNA]</scope>
    <source>
        <strain evidence="4">JCM 17759</strain>
    </source>
</reference>
<gene>
    <name evidence="3" type="ORF">GCM10023156_61420</name>
</gene>
<organism evidence="3 4">
    <name type="scientific">Novipirellula rosea</name>
    <dbReference type="NCBI Taxonomy" id="1031540"/>
    <lineage>
        <taxon>Bacteria</taxon>
        <taxon>Pseudomonadati</taxon>
        <taxon>Planctomycetota</taxon>
        <taxon>Planctomycetia</taxon>
        <taxon>Pirellulales</taxon>
        <taxon>Pirellulaceae</taxon>
        <taxon>Novipirellula</taxon>
    </lineage>
</organism>
<comment type="caution">
    <text evidence="3">The sequence shown here is derived from an EMBL/GenBank/DDBJ whole genome shotgun (WGS) entry which is preliminary data.</text>
</comment>
<keyword evidence="4" id="KW-1185">Reference proteome</keyword>
<dbReference type="RefSeq" id="WP_345327463.1">
    <property type="nucleotide sequence ID" value="NZ_BAABGA010000107.1"/>
</dbReference>
<evidence type="ECO:0008006" key="5">
    <source>
        <dbReference type="Google" id="ProtNLM"/>
    </source>
</evidence>
<protein>
    <recommendedName>
        <fullName evidence="5">SLA1 homology domain-containing protein</fullName>
    </recommendedName>
</protein>
<feature type="signal peptide" evidence="2">
    <location>
        <begin position="1"/>
        <end position="26"/>
    </location>
</feature>
<feature type="region of interest" description="Disordered" evidence="1">
    <location>
        <begin position="26"/>
        <end position="48"/>
    </location>
</feature>
<keyword evidence="2" id="KW-0732">Signal</keyword>
<evidence type="ECO:0000313" key="4">
    <source>
        <dbReference type="Proteomes" id="UP001500840"/>
    </source>
</evidence>
<name>A0ABP8NPX4_9BACT</name>
<evidence type="ECO:0000256" key="2">
    <source>
        <dbReference type="SAM" id="SignalP"/>
    </source>
</evidence>